<evidence type="ECO:0000313" key="3">
    <source>
        <dbReference type="Proteomes" id="UP000054911"/>
    </source>
</evidence>
<keyword evidence="3" id="KW-1185">Reference proteome</keyword>
<protein>
    <submittedName>
        <fullName evidence="2">Phage tail collar domain-containing protein</fullName>
    </submittedName>
</protein>
<dbReference type="Gene3D" id="2.60.40.3940">
    <property type="match status" value="1"/>
</dbReference>
<dbReference type="CDD" id="cd19958">
    <property type="entry name" value="pyocin_knob"/>
    <property type="match status" value="1"/>
</dbReference>
<dbReference type="Pfam" id="PF21882">
    <property type="entry name" value="Gp53-like_C"/>
    <property type="match status" value="1"/>
</dbReference>
<accession>A0A158DVH1</accession>
<organism evidence="2 3">
    <name type="scientific">Caballeronia pedi</name>
    <dbReference type="NCBI Taxonomy" id="1777141"/>
    <lineage>
        <taxon>Bacteria</taxon>
        <taxon>Pseudomonadati</taxon>
        <taxon>Pseudomonadota</taxon>
        <taxon>Betaproteobacteria</taxon>
        <taxon>Burkholderiales</taxon>
        <taxon>Burkholderiaceae</taxon>
        <taxon>Caballeronia</taxon>
    </lineage>
</organism>
<evidence type="ECO:0000259" key="1">
    <source>
        <dbReference type="Pfam" id="PF21882"/>
    </source>
</evidence>
<sequence length="555" mass="55705">MANQPEAVQYDAGVYQLEAVDPVDGGVGAVSNKPLLNLANRTAYLKQHVDALESSAAGLAPINSPTFTGTPAAPTPALGDNTTKIATTAFVQGTVNGITTKSVAGGANVTLTAVEAGRGILKLTGAITANIAVIVPASSALYTVWNSTTGAYTLTVKTASGTGVAVTQGQSVELFCDGTNVLTQTTDFPSIALTGSPTAPTPTTSDNSTLIATTAFAHALAKSYGLDGVSAGTGSITSLDSITLNGLYYNTANISADAHKPPIGGNTGYLLVVNHSTAGSPYCVQYWVSSTGSDQSLCVRRNVNGTWDSWRVVAFTDSPTFTGTPTAPTAAQFDSSTLIATTAFVQRSLGNFSALGTLAAAATLTASDVGKMIALSGATNYTVTLPAVSGNLPAGAAITFVNMGTGNVTIAASGGTIARNSSQSGLSSFVLGPGDSAVLTTGVSGWYVSGGSCQAQTSVLFGASLSNSGYQKLPSGLIVQWGVFSVAANVQSATVTYPIAFSTGAFSIVATRSLAGNPAASDLCSTAGVSASQFQLYKASSVASVCSYVWIAIGV</sequence>
<dbReference type="STRING" id="1777141.AWB80_07556"/>
<proteinExistence type="predicted"/>
<dbReference type="RefSeq" id="WP_061179753.1">
    <property type="nucleotide sequence ID" value="NZ_FCOE02000050.1"/>
</dbReference>
<evidence type="ECO:0000313" key="2">
    <source>
        <dbReference type="EMBL" id="SAK98595.1"/>
    </source>
</evidence>
<gene>
    <name evidence="2" type="ORF">AWB80_07556</name>
</gene>
<dbReference type="EMBL" id="FCOE02000050">
    <property type="protein sequence ID" value="SAK98595.1"/>
    <property type="molecule type" value="Genomic_DNA"/>
</dbReference>
<name>A0A158DVH1_9BURK</name>
<reference evidence="2" key="1">
    <citation type="submission" date="2016-01" db="EMBL/GenBank/DDBJ databases">
        <authorList>
            <person name="Peeters C."/>
        </authorList>
    </citation>
    <scope>NUCLEOTIDE SEQUENCE [LARGE SCALE GENOMIC DNA]</scope>
    <source>
        <strain evidence="2">LMG 29323</strain>
    </source>
</reference>
<dbReference type="InterPro" id="IPR054075">
    <property type="entry name" value="Gp53-like_C"/>
</dbReference>
<dbReference type="OrthoDB" id="9810174at2"/>
<dbReference type="Proteomes" id="UP000054911">
    <property type="component" value="Unassembled WGS sequence"/>
</dbReference>
<comment type="caution">
    <text evidence="2">The sequence shown here is derived from an EMBL/GenBank/DDBJ whole genome shotgun (WGS) entry which is preliminary data.</text>
</comment>
<dbReference type="AlphaFoldDB" id="A0A158DVH1"/>
<feature type="domain" description="Putative tail fiber protein gp53-like C-terminal" evidence="1">
    <location>
        <begin position="472"/>
        <end position="554"/>
    </location>
</feature>